<keyword evidence="3" id="KW-0804">Transcription</keyword>
<dbReference type="Proteomes" id="UP000649768">
    <property type="component" value="Unassembled WGS sequence"/>
</dbReference>
<name>A0ABR9BFG5_9GAMM</name>
<protein>
    <submittedName>
        <fullName evidence="6">TetR/AcrR family transcriptional regulator</fullName>
    </submittedName>
</protein>
<feature type="DNA-binding region" description="H-T-H motif" evidence="4">
    <location>
        <begin position="29"/>
        <end position="48"/>
    </location>
</feature>
<dbReference type="Pfam" id="PF00440">
    <property type="entry name" value="TetR_N"/>
    <property type="match status" value="1"/>
</dbReference>
<dbReference type="InterPro" id="IPR009057">
    <property type="entry name" value="Homeodomain-like_sf"/>
</dbReference>
<dbReference type="RefSeq" id="WP_192013915.1">
    <property type="nucleotide sequence ID" value="NZ_JACYTP010000001.1"/>
</dbReference>
<evidence type="ECO:0000259" key="5">
    <source>
        <dbReference type="PROSITE" id="PS50977"/>
    </source>
</evidence>
<evidence type="ECO:0000313" key="7">
    <source>
        <dbReference type="Proteomes" id="UP000649768"/>
    </source>
</evidence>
<dbReference type="EMBL" id="JACYTP010000001">
    <property type="protein sequence ID" value="MBD8511306.1"/>
    <property type="molecule type" value="Genomic_DNA"/>
</dbReference>
<dbReference type="InterPro" id="IPR001647">
    <property type="entry name" value="HTH_TetR"/>
</dbReference>
<dbReference type="InterPro" id="IPR011075">
    <property type="entry name" value="TetR_C"/>
</dbReference>
<comment type="caution">
    <text evidence="6">The sequence shown here is derived from an EMBL/GenBank/DDBJ whole genome shotgun (WGS) entry which is preliminary data.</text>
</comment>
<dbReference type="PANTHER" id="PTHR47506">
    <property type="entry name" value="TRANSCRIPTIONAL REGULATORY PROTEIN"/>
    <property type="match status" value="1"/>
</dbReference>
<organism evidence="6 7">
    <name type="scientific">Photobacterium arenosum</name>
    <dbReference type="NCBI Taxonomy" id="2774143"/>
    <lineage>
        <taxon>Bacteria</taxon>
        <taxon>Pseudomonadati</taxon>
        <taxon>Pseudomonadota</taxon>
        <taxon>Gammaproteobacteria</taxon>
        <taxon>Vibrionales</taxon>
        <taxon>Vibrionaceae</taxon>
        <taxon>Photobacterium</taxon>
    </lineage>
</organism>
<dbReference type="Gene3D" id="1.10.357.10">
    <property type="entry name" value="Tetracycline Repressor, domain 2"/>
    <property type="match status" value="1"/>
</dbReference>
<dbReference type="InterPro" id="IPR036271">
    <property type="entry name" value="Tet_transcr_reg_TetR-rel_C_sf"/>
</dbReference>
<keyword evidence="1" id="KW-0805">Transcription regulation</keyword>
<dbReference type="SUPFAM" id="SSF46689">
    <property type="entry name" value="Homeodomain-like"/>
    <property type="match status" value="1"/>
</dbReference>
<dbReference type="PANTHER" id="PTHR47506:SF10">
    <property type="entry name" value="TRANSCRIPTIONAL REGULATORY PROTEIN"/>
    <property type="match status" value="1"/>
</dbReference>
<accession>A0ABR9BFG5</accession>
<proteinExistence type="predicted"/>
<evidence type="ECO:0000256" key="2">
    <source>
        <dbReference type="ARBA" id="ARBA00023125"/>
    </source>
</evidence>
<evidence type="ECO:0000256" key="4">
    <source>
        <dbReference type="PROSITE-ProRule" id="PRU00335"/>
    </source>
</evidence>
<evidence type="ECO:0000256" key="1">
    <source>
        <dbReference type="ARBA" id="ARBA00023015"/>
    </source>
</evidence>
<dbReference type="Gene3D" id="1.10.10.60">
    <property type="entry name" value="Homeodomain-like"/>
    <property type="match status" value="1"/>
</dbReference>
<sequence length="200" mass="22768">MARTKNFDREEKLIQAMELFWLKGYADTSVSDLVECLGINRFSLYNTYTDKASLFSEALEYYLKKVSFPPLQKLLHENAGYEDIVAYLKRFASLQREQTCGCFLQNALLERAHCDETVLATGGVLFNTLAGRFQTAIQNAQEQGEWSMNTDAKQFSHFLVMQMQGIRVLGKARQYELVDNGVSVLLGLLTLQNQAGNKYH</sequence>
<reference evidence="6 7" key="1">
    <citation type="submission" date="2020-09" db="EMBL/GenBank/DDBJ databases">
        <title>Photobacterium sp. CAU 1568 isolated from sand of Sido Beach.</title>
        <authorList>
            <person name="Kim W."/>
        </authorList>
    </citation>
    <scope>NUCLEOTIDE SEQUENCE [LARGE SCALE GENOMIC DNA]</scope>
    <source>
        <strain evidence="6 7">CAU 1568</strain>
    </source>
</reference>
<keyword evidence="7" id="KW-1185">Reference proteome</keyword>
<feature type="domain" description="HTH tetR-type" evidence="5">
    <location>
        <begin position="6"/>
        <end position="66"/>
    </location>
</feature>
<evidence type="ECO:0000313" key="6">
    <source>
        <dbReference type="EMBL" id="MBD8511306.1"/>
    </source>
</evidence>
<dbReference type="Pfam" id="PF16925">
    <property type="entry name" value="TetR_C_13"/>
    <property type="match status" value="1"/>
</dbReference>
<gene>
    <name evidence="6" type="ORF">IFO68_01155</name>
</gene>
<evidence type="ECO:0000256" key="3">
    <source>
        <dbReference type="ARBA" id="ARBA00023163"/>
    </source>
</evidence>
<keyword evidence="2 4" id="KW-0238">DNA-binding</keyword>
<dbReference type="SUPFAM" id="SSF48498">
    <property type="entry name" value="Tetracyclin repressor-like, C-terminal domain"/>
    <property type="match status" value="1"/>
</dbReference>
<dbReference type="PROSITE" id="PS50977">
    <property type="entry name" value="HTH_TETR_2"/>
    <property type="match status" value="1"/>
</dbReference>